<name>A0A0F9VRJ6_9ZZZZ</name>
<evidence type="ECO:0000256" key="1">
    <source>
        <dbReference type="SAM" id="Phobius"/>
    </source>
</evidence>
<keyword evidence="1" id="KW-0472">Membrane</keyword>
<organism evidence="2">
    <name type="scientific">marine sediment metagenome</name>
    <dbReference type="NCBI Taxonomy" id="412755"/>
    <lineage>
        <taxon>unclassified sequences</taxon>
        <taxon>metagenomes</taxon>
        <taxon>ecological metagenomes</taxon>
    </lineage>
</organism>
<feature type="transmembrane region" description="Helical" evidence="1">
    <location>
        <begin position="9"/>
        <end position="30"/>
    </location>
</feature>
<keyword evidence="1" id="KW-1133">Transmembrane helix</keyword>
<dbReference type="EMBL" id="LAZR01000300">
    <property type="protein sequence ID" value="KKN76101.1"/>
    <property type="molecule type" value="Genomic_DNA"/>
</dbReference>
<protein>
    <submittedName>
        <fullName evidence="2">Uncharacterized protein</fullName>
    </submittedName>
</protein>
<evidence type="ECO:0000313" key="2">
    <source>
        <dbReference type="EMBL" id="KKN76101.1"/>
    </source>
</evidence>
<dbReference type="AlphaFoldDB" id="A0A0F9VRJ6"/>
<sequence length="87" mass="10106">MNKAKKAQIGFILFIIGVIIVIITMVGITIDELVTFSYKKKYCIQEGYKFYDSKENKCYNLIPHETGIGDMRIYSGEINKFEVRLRC</sequence>
<reference evidence="2" key="1">
    <citation type="journal article" date="2015" name="Nature">
        <title>Complex archaea that bridge the gap between prokaryotes and eukaryotes.</title>
        <authorList>
            <person name="Spang A."/>
            <person name="Saw J.H."/>
            <person name="Jorgensen S.L."/>
            <person name="Zaremba-Niedzwiedzka K."/>
            <person name="Martijn J."/>
            <person name="Lind A.E."/>
            <person name="van Eijk R."/>
            <person name="Schleper C."/>
            <person name="Guy L."/>
            <person name="Ettema T.J."/>
        </authorList>
    </citation>
    <scope>NUCLEOTIDE SEQUENCE</scope>
</reference>
<keyword evidence="1" id="KW-0812">Transmembrane</keyword>
<gene>
    <name evidence="2" type="ORF">LCGC14_0374910</name>
</gene>
<proteinExistence type="predicted"/>
<comment type="caution">
    <text evidence="2">The sequence shown here is derived from an EMBL/GenBank/DDBJ whole genome shotgun (WGS) entry which is preliminary data.</text>
</comment>
<accession>A0A0F9VRJ6</accession>